<evidence type="ECO:0000259" key="1">
    <source>
        <dbReference type="Pfam" id="PF07859"/>
    </source>
</evidence>
<accession>A0ABR3P460</accession>
<dbReference type="RefSeq" id="XP_069197135.1">
    <property type="nucleotide sequence ID" value="XM_069344699.1"/>
</dbReference>
<reference evidence="2 3" key="1">
    <citation type="submission" date="2024-07" db="EMBL/GenBank/DDBJ databases">
        <title>Draft sequence of the Neodothiora populina.</title>
        <authorList>
            <person name="Drown D.D."/>
            <person name="Schuette U.S."/>
            <person name="Buechlein A.B."/>
            <person name="Rusch D.R."/>
            <person name="Winton L.W."/>
            <person name="Adams G.A."/>
        </authorList>
    </citation>
    <scope>NUCLEOTIDE SEQUENCE [LARGE SCALE GENOMIC DNA]</scope>
    <source>
        <strain evidence="2 3">CPC 39397</strain>
    </source>
</reference>
<organism evidence="2 3">
    <name type="scientific">Neodothiora populina</name>
    <dbReference type="NCBI Taxonomy" id="2781224"/>
    <lineage>
        <taxon>Eukaryota</taxon>
        <taxon>Fungi</taxon>
        <taxon>Dikarya</taxon>
        <taxon>Ascomycota</taxon>
        <taxon>Pezizomycotina</taxon>
        <taxon>Dothideomycetes</taxon>
        <taxon>Dothideomycetidae</taxon>
        <taxon>Dothideales</taxon>
        <taxon>Dothioraceae</taxon>
        <taxon>Neodothiora</taxon>
    </lineage>
</organism>
<dbReference type="InterPro" id="IPR029058">
    <property type="entry name" value="AB_hydrolase_fold"/>
</dbReference>
<sequence length="349" mass="38436">MSTTEQSIGEEQPQQQFGWFTYAKYKAAALAMRTTINVVSGPPNPHPDATIQVPTRSEGRTMSVNVYYPPELTQASPEARGEAAEEKTEQAAKTKYPILINYHGSGFTLPRHGEDDDFCRLMSSRTQHIVLDCPYRLAPEHPFPAGVHDVEDLIQWVLSPSCSTSYPTFDTSKLSISGFSAGGNYALVASSCDAIPSIPRDTFRATLVFYPCTEMSMPGSEKKKGFDESMDPAISPGMSDFLYDMYMPPDTDRKDPRLSPMYVDDMSGYPGTVLVITAAGDSLGPEGERFADRLIVAGGEASERKVVVKRMEKCNHAFDKAPKPGSVEEKARDEAYQLCIDTLLALDRQ</sequence>
<dbReference type="InterPro" id="IPR050466">
    <property type="entry name" value="Carboxylest/Gibb_receptor"/>
</dbReference>
<dbReference type="EMBL" id="JBFMKM010000016">
    <property type="protein sequence ID" value="KAL1297453.1"/>
    <property type="molecule type" value="Genomic_DNA"/>
</dbReference>
<proteinExistence type="predicted"/>
<keyword evidence="3" id="KW-1185">Reference proteome</keyword>
<dbReference type="Gene3D" id="3.40.50.1820">
    <property type="entry name" value="alpha/beta hydrolase"/>
    <property type="match status" value="1"/>
</dbReference>
<name>A0ABR3P460_9PEZI</name>
<feature type="domain" description="Alpha/beta hydrolase fold-3" evidence="1">
    <location>
        <begin position="99"/>
        <end position="318"/>
    </location>
</feature>
<evidence type="ECO:0000313" key="2">
    <source>
        <dbReference type="EMBL" id="KAL1297453.1"/>
    </source>
</evidence>
<dbReference type="SUPFAM" id="SSF53474">
    <property type="entry name" value="alpha/beta-Hydrolases"/>
    <property type="match status" value="1"/>
</dbReference>
<dbReference type="Proteomes" id="UP001562354">
    <property type="component" value="Unassembled WGS sequence"/>
</dbReference>
<gene>
    <name evidence="2" type="ORF">AAFC00_004980</name>
</gene>
<dbReference type="PANTHER" id="PTHR23024">
    <property type="entry name" value="ARYLACETAMIDE DEACETYLASE"/>
    <property type="match status" value="1"/>
</dbReference>
<evidence type="ECO:0000313" key="3">
    <source>
        <dbReference type="Proteomes" id="UP001562354"/>
    </source>
</evidence>
<dbReference type="InterPro" id="IPR013094">
    <property type="entry name" value="AB_hydrolase_3"/>
</dbReference>
<comment type="caution">
    <text evidence="2">The sequence shown here is derived from an EMBL/GenBank/DDBJ whole genome shotgun (WGS) entry which is preliminary data.</text>
</comment>
<dbReference type="Pfam" id="PF07859">
    <property type="entry name" value="Abhydrolase_3"/>
    <property type="match status" value="1"/>
</dbReference>
<protein>
    <recommendedName>
        <fullName evidence="1">Alpha/beta hydrolase fold-3 domain-containing protein</fullName>
    </recommendedName>
</protein>
<dbReference type="GeneID" id="95978680"/>
<dbReference type="PANTHER" id="PTHR23024:SF242">
    <property type="entry name" value="ALPHA_BETA HYDROLASE FOLD-3 DOMAIN-CONTAINING PROTEIN-RELATED"/>
    <property type="match status" value="1"/>
</dbReference>